<feature type="domain" description="Secretion system C-terminal sorting" evidence="2">
    <location>
        <begin position="27"/>
        <end position="100"/>
    </location>
</feature>
<proteinExistence type="predicted"/>
<dbReference type="Proteomes" id="UP001302806">
    <property type="component" value="Chromosome"/>
</dbReference>
<evidence type="ECO:0000256" key="1">
    <source>
        <dbReference type="ARBA" id="ARBA00022729"/>
    </source>
</evidence>
<evidence type="ECO:0000313" key="3">
    <source>
        <dbReference type="EMBL" id="WNH10986.1"/>
    </source>
</evidence>
<dbReference type="EMBL" id="CP134537">
    <property type="protein sequence ID" value="WNH10986.1"/>
    <property type="molecule type" value="Genomic_DNA"/>
</dbReference>
<reference evidence="3 4" key="1">
    <citation type="submission" date="2023-09" db="EMBL/GenBank/DDBJ databases">
        <title>Thalassobella suaedae gen. nov., sp. nov., a marine bacterium of the family Flavobacteriaceae isolated from a halophyte Suaeda japonica.</title>
        <authorList>
            <person name="Lee S.Y."/>
            <person name="Hwang C.Y."/>
        </authorList>
    </citation>
    <scope>NUCLEOTIDE SEQUENCE [LARGE SCALE GENOMIC DNA]</scope>
    <source>
        <strain evidence="3 4">HL-DH14</strain>
    </source>
</reference>
<organism evidence="3 4">
    <name type="scientific">Thalassobellus suaedae</name>
    <dbReference type="NCBI Taxonomy" id="3074124"/>
    <lineage>
        <taxon>Bacteria</taxon>
        <taxon>Pseudomonadati</taxon>
        <taxon>Bacteroidota</taxon>
        <taxon>Flavobacteriia</taxon>
        <taxon>Flavobacteriales</taxon>
        <taxon>Flavobacteriaceae</taxon>
        <taxon>Thalassobellus</taxon>
    </lineage>
</organism>
<evidence type="ECO:0000313" key="4">
    <source>
        <dbReference type="Proteomes" id="UP001302806"/>
    </source>
</evidence>
<protein>
    <submittedName>
        <fullName evidence="3">T9SS type A sorting domain-containing protein</fullName>
    </submittedName>
</protein>
<dbReference type="InterPro" id="IPR026444">
    <property type="entry name" value="Secre_tail"/>
</dbReference>
<dbReference type="NCBIfam" id="TIGR04183">
    <property type="entry name" value="Por_Secre_tail"/>
    <property type="match status" value="1"/>
</dbReference>
<name>A0ABY9XYF3_9FLAO</name>
<dbReference type="Pfam" id="PF18962">
    <property type="entry name" value="Por_Secre_tail"/>
    <property type="match status" value="1"/>
</dbReference>
<sequence>MEIDYIRVYQQGALSVTNDISTSKIKLYPNPVSDRLNILMENYSNADIKLQIIDVSSSLVFKQDYTINNRSLEFNTSFLKQGIYFLSLKFNDGKLSTHKFVKK</sequence>
<evidence type="ECO:0000259" key="2">
    <source>
        <dbReference type="Pfam" id="PF18962"/>
    </source>
</evidence>
<gene>
    <name evidence="3" type="ORF">RHP51_08995</name>
</gene>
<keyword evidence="1" id="KW-0732">Signal</keyword>
<accession>A0ABY9XYF3</accession>